<evidence type="ECO:0000313" key="2">
    <source>
        <dbReference type="EMBL" id="KAK8547620.1"/>
    </source>
</evidence>
<feature type="chain" id="PRO_5047364138" description="Secreted protein" evidence="1">
    <location>
        <begin position="19"/>
        <end position="124"/>
    </location>
</feature>
<reference evidence="2 3" key="1">
    <citation type="journal article" date="2024" name="G3 (Bethesda)">
        <title>Genome assembly of Hibiscus sabdariffa L. provides insights into metabolisms of medicinal natural products.</title>
        <authorList>
            <person name="Kim T."/>
        </authorList>
    </citation>
    <scope>NUCLEOTIDE SEQUENCE [LARGE SCALE GENOMIC DNA]</scope>
    <source>
        <strain evidence="2">TK-2024</strain>
        <tissue evidence="2">Old leaves</tissue>
    </source>
</reference>
<name>A0ABR2DVF2_9ROSI</name>
<evidence type="ECO:0000256" key="1">
    <source>
        <dbReference type="SAM" id="SignalP"/>
    </source>
</evidence>
<evidence type="ECO:0000313" key="3">
    <source>
        <dbReference type="Proteomes" id="UP001472677"/>
    </source>
</evidence>
<comment type="caution">
    <text evidence="2">The sequence shown here is derived from an EMBL/GenBank/DDBJ whole genome shotgun (WGS) entry which is preliminary data.</text>
</comment>
<gene>
    <name evidence="2" type="ORF">V6N12_031754</name>
</gene>
<proteinExistence type="predicted"/>
<keyword evidence="3" id="KW-1185">Reference proteome</keyword>
<dbReference type="EMBL" id="JBBPBM010000022">
    <property type="protein sequence ID" value="KAK8547620.1"/>
    <property type="molecule type" value="Genomic_DNA"/>
</dbReference>
<accession>A0ABR2DVF2</accession>
<dbReference type="Proteomes" id="UP001472677">
    <property type="component" value="Unassembled WGS sequence"/>
</dbReference>
<organism evidence="2 3">
    <name type="scientific">Hibiscus sabdariffa</name>
    <name type="common">roselle</name>
    <dbReference type="NCBI Taxonomy" id="183260"/>
    <lineage>
        <taxon>Eukaryota</taxon>
        <taxon>Viridiplantae</taxon>
        <taxon>Streptophyta</taxon>
        <taxon>Embryophyta</taxon>
        <taxon>Tracheophyta</taxon>
        <taxon>Spermatophyta</taxon>
        <taxon>Magnoliopsida</taxon>
        <taxon>eudicotyledons</taxon>
        <taxon>Gunneridae</taxon>
        <taxon>Pentapetalae</taxon>
        <taxon>rosids</taxon>
        <taxon>malvids</taxon>
        <taxon>Malvales</taxon>
        <taxon>Malvaceae</taxon>
        <taxon>Malvoideae</taxon>
        <taxon>Hibiscus</taxon>
    </lineage>
</organism>
<keyword evidence="1" id="KW-0732">Signal</keyword>
<feature type="signal peptide" evidence="1">
    <location>
        <begin position="1"/>
        <end position="18"/>
    </location>
</feature>
<protein>
    <recommendedName>
        <fullName evidence="4">Secreted protein</fullName>
    </recommendedName>
</protein>
<evidence type="ECO:0008006" key="4">
    <source>
        <dbReference type="Google" id="ProtNLM"/>
    </source>
</evidence>
<sequence length="124" mass="14049">MWAAKYLHSLSFLQFVRFCAQECCSNLATMCVPSHEETSGSRVHVYSWDICTLVFFLRFSFSASMLQQIVAHPPSYNAATSLPSQSFYPAHLHTTTKAHLPHAISTPKQLKRLKTHTHAIIQTK</sequence>